<keyword evidence="2" id="KW-1185">Reference proteome</keyword>
<organism evidence="1 2">
    <name type="scientific">Plantactinospora mayteni</name>
    <dbReference type="NCBI Taxonomy" id="566021"/>
    <lineage>
        <taxon>Bacteria</taxon>
        <taxon>Bacillati</taxon>
        <taxon>Actinomycetota</taxon>
        <taxon>Actinomycetes</taxon>
        <taxon>Micromonosporales</taxon>
        <taxon>Micromonosporaceae</taxon>
        <taxon>Plantactinospora</taxon>
    </lineage>
</organism>
<dbReference type="Proteomes" id="UP000621500">
    <property type="component" value="Unassembled WGS sequence"/>
</dbReference>
<name>A0ABQ4F2U7_9ACTN</name>
<proteinExistence type="predicted"/>
<gene>
    <name evidence="1" type="ORF">Pma05_77960</name>
</gene>
<evidence type="ECO:0000313" key="2">
    <source>
        <dbReference type="Proteomes" id="UP000621500"/>
    </source>
</evidence>
<accession>A0ABQ4F2U7</accession>
<comment type="caution">
    <text evidence="1">The sequence shown here is derived from an EMBL/GenBank/DDBJ whole genome shotgun (WGS) entry which is preliminary data.</text>
</comment>
<protein>
    <submittedName>
        <fullName evidence="1">Uncharacterized protein</fullName>
    </submittedName>
</protein>
<evidence type="ECO:0000313" key="1">
    <source>
        <dbReference type="EMBL" id="GIH01224.1"/>
    </source>
</evidence>
<dbReference type="EMBL" id="BONX01000066">
    <property type="protein sequence ID" value="GIH01224.1"/>
    <property type="molecule type" value="Genomic_DNA"/>
</dbReference>
<dbReference type="RefSeq" id="WP_203862507.1">
    <property type="nucleotide sequence ID" value="NZ_BAAAZQ010000037.1"/>
</dbReference>
<sequence>MQPQHSEITYAARLRAHGATVPLIDVGVVEHGESAIRSVPQVLDWFEQLR</sequence>
<reference evidence="1 2" key="1">
    <citation type="submission" date="2021-01" db="EMBL/GenBank/DDBJ databases">
        <title>Whole genome shotgun sequence of Plantactinospora mayteni NBRC 109088.</title>
        <authorList>
            <person name="Komaki H."/>
            <person name="Tamura T."/>
        </authorList>
    </citation>
    <scope>NUCLEOTIDE SEQUENCE [LARGE SCALE GENOMIC DNA]</scope>
    <source>
        <strain evidence="1 2">NBRC 109088</strain>
    </source>
</reference>